<dbReference type="SUPFAM" id="SSF158682">
    <property type="entry name" value="TerB-like"/>
    <property type="match status" value="1"/>
</dbReference>
<gene>
    <name evidence="3" type="ORF">GDR74_03565</name>
</gene>
<dbReference type="InterPro" id="IPR007486">
    <property type="entry name" value="YebE"/>
</dbReference>
<feature type="region of interest" description="Disordered" evidence="1">
    <location>
        <begin position="17"/>
        <end position="51"/>
    </location>
</feature>
<accession>A0A5P9JTC2</accession>
<dbReference type="Gene3D" id="1.10.3680.10">
    <property type="entry name" value="TerB-like"/>
    <property type="match status" value="1"/>
</dbReference>
<evidence type="ECO:0000256" key="1">
    <source>
        <dbReference type="SAM" id="MobiDB-lite"/>
    </source>
</evidence>
<dbReference type="Pfam" id="PF04391">
    <property type="entry name" value="DUF533"/>
    <property type="match status" value="1"/>
</dbReference>
<keyword evidence="2" id="KW-0472">Membrane</keyword>
<organism evidence="3 4">
    <name type="scientific">Microvirga thermotolerans</name>
    <dbReference type="NCBI Taxonomy" id="2651334"/>
    <lineage>
        <taxon>Bacteria</taxon>
        <taxon>Pseudomonadati</taxon>
        <taxon>Pseudomonadota</taxon>
        <taxon>Alphaproteobacteria</taxon>
        <taxon>Hyphomicrobiales</taxon>
        <taxon>Methylobacteriaceae</taxon>
        <taxon>Microvirga</taxon>
    </lineage>
</organism>
<dbReference type="InterPro" id="IPR029024">
    <property type="entry name" value="TerB-like"/>
</dbReference>
<keyword evidence="2" id="KW-1133">Transmembrane helix</keyword>
<dbReference type="CDD" id="cd07178">
    <property type="entry name" value="terB_like_YebE"/>
    <property type="match status" value="1"/>
</dbReference>
<evidence type="ECO:0000313" key="3">
    <source>
        <dbReference type="EMBL" id="QFU15371.1"/>
    </source>
</evidence>
<proteinExistence type="predicted"/>
<feature type="compositionally biased region" description="Low complexity" evidence="1">
    <location>
        <begin position="21"/>
        <end position="50"/>
    </location>
</feature>
<dbReference type="RefSeq" id="WP_152585017.1">
    <property type="nucleotide sequence ID" value="NZ_CP045423.1"/>
</dbReference>
<evidence type="ECO:0000313" key="4">
    <source>
        <dbReference type="Proteomes" id="UP000325614"/>
    </source>
</evidence>
<keyword evidence="2" id="KW-0812">Transmembrane</keyword>
<dbReference type="AlphaFoldDB" id="A0A5P9JTC2"/>
<dbReference type="KEGG" id="mico:GDR74_03565"/>
<feature type="transmembrane region" description="Helical" evidence="2">
    <location>
        <begin position="93"/>
        <end position="110"/>
    </location>
</feature>
<evidence type="ECO:0000256" key="2">
    <source>
        <dbReference type="SAM" id="Phobius"/>
    </source>
</evidence>
<keyword evidence="4" id="KW-1185">Reference proteome</keyword>
<dbReference type="Proteomes" id="UP000325614">
    <property type="component" value="Chromosome"/>
</dbReference>
<protein>
    <submittedName>
        <fullName evidence="3">DUF533 domain-containing protein</fullName>
    </submittedName>
</protein>
<reference evidence="3 4" key="1">
    <citation type="submission" date="2019-10" db="EMBL/GenBank/DDBJ databases">
        <title>Isolation, Identification of Microvirga thermotolerans HR1, a novel thermophilic bacterium and Comparative Genomics of the genus Microvirga.</title>
        <authorList>
            <person name="Li J."/>
            <person name="Zhang W."/>
            <person name="Lin M."/>
            <person name="Wang J."/>
        </authorList>
    </citation>
    <scope>NUCLEOTIDE SEQUENCE [LARGE SCALE GENOMIC DNA]</scope>
    <source>
        <strain evidence="3 4">HR1</strain>
    </source>
</reference>
<name>A0A5P9JTC2_9HYPH</name>
<sequence>MVDYRKLLDAVVGALARPDRGQASPPGHGASGSAAASPPEPGSSRPGAAALGPLLDKARDLATRHPALTQGALLGLAGLMFGKRKKGGISSRIATFGGLAVIGGLAYRAYQRQKAGAQPPAEDGRTASATGVDGRDFVEPPEASRFHPVSQTEDDAMRFLRTMVAAAAADGRIDEDERSRILRGLTEAGIDPETTRWLDREMESPLTVDELADGVEDPELAAQVYAAALLAIDPDTLQEQEFLRRLAEALDLDPKLKAQIEETIGAAR</sequence>
<dbReference type="EMBL" id="CP045423">
    <property type="protein sequence ID" value="QFU15371.1"/>
    <property type="molecule type" value="Genomic_DNA"/>
</dbReference>